<dbReference type="GeneID" id="70232632"/>
<dbReference type="PROSITE" id="PS50888">
    <property type="entry name" value="BHLH"/>
    <property type="match status" value="1"/>
</dbReference>
<dbReference type="SMART" id="SM00353">
    <property type="entry name" value="HLH"/>
    <property type="match status" value="1"/>
</dbReference>
<name>A0A9P8T941_9ASCO</name>
<accession>A0A9P8T941</accession>
<evidence type="ECO:0000313" key="4">
    <source>
        <dbReference type="Proteomes" id="UP000769157"/>
    </source>
</evidence>
<evidence type="ECO:0000313" key="3">
    <source>
        <dbReference type="EMBL" id="KAH3670953.1"/>
    </source>
</evidence>
<dbReference type="AlphaFoldDB" id="A0A9P8T941"/>
<feature type="region of interest" description="Disordered" evidence="1">
    <location>
        <begin position="1"/>
        <end position="34"/>
    </location>
</feature>
<sequence>MFSANLGVLPPQGNYNTSWENSESNRQTASSAPADYFSSDLDFDTAYVLMTNELDSTPGSVPNSVPGSSRNAAMSHSLSPGTNSTQTSTNAPQTPPLSNFMSTGLSPFYRSPKIVHEQLSRPLTPDNTRPPYDKTSLLNRSSSSLNFAELSPVQANSPVSPNTRNLLATFNNLNYSANVIGLSRQQSSELLSVSETSALENFLDSIANDQSLSNLSKHWHSIDPLANSIRENAKEPQPATKPFIKKEEDSIPTHVFSAAPSVEEKLARASFQERQRSVSLSKKQLTEEEKKLNHTSSEKKRRAVIKRSFDELCELISSSPTHLNQLQSKNSKSKRKKMSKYNVMVESIEEIKRLEEVNQRLKELVR</sequence>
<dbReference type="Proteomes" id="UP000769157">
    <property type="component" value="Unassembled WGS sequence"/>
</dbReference>
<feature type="region of interest" description="Disordered" evidence="1">
    <location>
        <begin position="277"/>
        <end position="299"/>
    </location>
</feature>
<dbReference type="OrthoDB" id="3993597at2759"/>
<proteinExistence type="predicted"/>
<feature type="compositionally biased region" description="Basic and acidic residues" evidence="1">
    <location>
        <begin position="284"/>
        <end position="298"/>
    </location>
</feature>
<reference evidence="3" key="1">
    <citation type="journal article" date="2021" name="Open Biol.">
        <title>Shared evolutionary footprints suggest mitochondrial oxidative damage underlies multiple complex I losses in fungi.</title>
        <authorList>
            <person name="Schikora-Tamarit M.A."/>
            <person name="Marcet-Houben M."/>
            <person name="Nosek J."/>
            <person name="Gabaldon T."/>
        </authorList>
    </citation>
    <scope>NUCLEOTIDE SEQUENCE</scope>
    <source>
        <strain evidence="3">CBS6075</strain>
    </source>
</reference>
<dbReference type="InterPro" id="IPR036638">
    <property type="entry name" value="HLH_DNA-bd_sf"/>
</dbReference>
<comment type="caution">
    <text evidence="3">The sequence shown here is derived from an EMBL/GenBank/DDBJ whole genome shotgun (WGS) entry which is preliminary data.</text>
</comment>
<organism evidence="3 4">
    <name type="scientific">Ogataea philodendri</name>
    <dbReference type="NCBI Taxonomy" id="1378263"/>
    <lineage>
        <taxon>Eukaryota</taxon>
        <taxon>Fungi</taxon>
        <taxon>Dikarya</taxon>
        <taxon>Ascomycota</taxon>
        <taxon>Saccharomycotina</taxon>
        <taxon>Pichiomycetes</taxon>
        <taxon>Pichiales</taxon>
        <taxon>Pichiaceae</taxon>
        <taxon>Ogataea</taxon>
    </lineage>
</organism>
<dbReference type="Pfam" id="PF23179">
    <property type="entry name" value="bHLH_INO2"/>
    <property type="match status" value="1"/>
</dbReference>
<dbReference type="EMBL" id="JAEUBE010000084">
    <property type="protein sequence ID" value="KAH3670953.1"/>
    <property type="molecule type" value="Genomic_DNA"/>
</dbReference>
<dbReference type="InterPro" id="IPR057071">
    <property type="entry name" value="bHLH_INO2"/>
</dbReference>
<feature type="region of interest" description="Disordered" evidence="1">
    <location>
        <begin position="54"/>
        <end position="102"/>
    </location>
</feature>
<feature type="compositionally biased region" description="Polar residues" evidence="1">
    <location>
        <begin position="70"/>
        <end position="102"/>
    </location>
</feature>
<dbReference type="GO" id="GO:0046983">
    <property type="term" value="F:protein dimerization activity"/>
    <property type="evidence" value="ECO:0007669"/>
    <property type="project" value="InterPro"/>
</dbReference>
<dbReference type="SUPFAM" id="SSF47459">
    <property type="entry name" value="HLH, helix-loop-helix DNA-binding domain"/>
    <property type="match status" value="1"/>
</dbReference>
<keyword evidence="4" id="KW-1185">Reference proteome</keyword>
<dbReference type="InterPro" id="IPR011598">
    <property type="entry name" value="bHLH_dom"/>
</dbReference>
<protein>
    <recommendedName>
        <fullName evidence="2">BHLH domain-containing protein</fullName>
    </recommendedName>
</protein>
<feature type="domain" description="BHLH" evidence="2">
    <location>
        <begin position="289"/>
        <end position="354"/>
    </location>
</feature>
<dbReference type="RefSeq" id="XP_046064321.1">
    <property type="nucleotide sequence ID" value="XM_046207961.1"/>
</dbReference>
<dbReference type="Gene3D" id="4.10.280.10">
    <property type="entry name" value="Helix-loop-helix DNA-binding domain"/>
    <property type="match status" value="1"/>
</dbReference>
<evidence type="ECO:0000256" key="1">
    <source>
        <dbReference type="SAM" id="MobiDB-lite"/>
    </source>
</evidence>
<evidence type="ECO:0000259" key="2">
    <source>
        <dbReference type="PROSITE" id="PS50888"/>
    </source>
</evidence>
<feature type="compositionally biased region" description="Low complexity" evidence="1">
    <location>
        <begin position="56"/>
        <end position="69"/>
    </location>
</feature>
<gene>
    <name evidence="3" type="ORF">OGAPHI_000664</name>
</gene>
<feature type="compositionally biased region" description="Polar residues" evidence="1">
    <location>
        <begin position="13"/>
        <end position="31"/>
    </location>
</feature>
<reference evidence="3" key="2">
    <citation type="submission" date="2021-01" db="EMBL/GenBank/DDBJ databases">
        <authorList>
            <person name="Schikora-Tamarit M.A."/>
        </authorList>
    </citation>
    <scope>NUCLEOTIDE SEQUENCE</scope>
    <source>
        <strain evidence="3">CBS6075</strain>
    </source>
</reference>